<comment type="subcellular location">
    <subcellularLocation>
        <location evidence="1">Membrane</location>
    </subcellularLocation>
</comment>
<dbReference type="PANTHER" id="PTHR14948:SF25">
    <property type="entry name" value="DUF4190 DOMAIN-CONTAINING PROTEIN"/>
    <property type="match status" value="1"/>
</dbReference>
<evidence type="ECO:0000313" key="8">
    <source>
        <dbReference type="EMBL" id="KAK7105613.1"/>
    </source>
</evidence>
<dbReference type="InterPro" id="IPR051423">
    <property type="entry name" value="CD225/Dispanin"/>
</dbReference>
<evidence type="ECO:0000256" key="1">
    <source>
        <dbReference type="ARBA" id="ARBA00004370"/>
    </source>
</evidence>
<evidence type="ECO:0000256" key="3">
    <source>
        <dbReference type="ARBA" id="ARBA00022692"/>
    </source>
</evidence>
<feature type="transmembrane region" description="Helical" evidence="7">
    <location>
        <begin position="71"/>
        <end position="94"/>
    </location>
</feature>
<protein>
    <recommendedName>
        <fullName evidence="10">Interferon-induced transmembrane protein</fullName>
    </recommendedName>
</protein>
<keyword evidence="3 7" id="KW-0812">Transmembrane</keyword>
<reference evidence="8 9" key="1">
    <citation type="submission" date="2024-02" db="EMBL/GenBank/DDBJ databases">
        <title>Chromosome-scale genome assembly of the rough periwinkle Littorina saxatilis.</title>
        <authorList>
            <person name="De Jode A."/>
            <person name="Faria R."/>
            <person name="Formenti G."/>
            <person name="Sims Y."/>
            <person name="Smith T.P."/>
            <person name="Tracey A."/>
            <person name="Wood J.M.D."/>
            <person name="Zagrodzka Z.B."/>
            <person name="Johannesson K."/>
            <person name="Butlin R.K."/>
            <person name="Leder E.H."/>
        </authorList>
    </citation>
    <scope>NUCLEOTIDE SEQUENCE [LARGE SCALE GENOMIC DNA]</scope>
    <source>
        <strain evidence="8">Snail1</strain>
        <tissue evidence="8">Muscle</tissue>
    </source>
</reference>
<comment type="caution">
    <text evidence="8">The sequence shown here is derived from an EMBL/GenBank/DDBJ whole genome shotgun (WGS) entry which is preliminary data.</text>
</comment>
<dbReference type="GO" id="GO:0016020">
    <property type="term" value="C:membrane"/>
    <property type="evidence" value="ECO:0007669"/>
    <property type="project" value="UniProtKB-SubCell"/>
</dbReference>
<feature type="region of interest" description="Disordered" evidence="6">
    <location>
        <begin position="1"/>
        <end position="29"/>
    </location>
</feature>
<evidence type="ECO:0000313" key="9">
    <source>
        <dbReference type="Proteomes" id="UP001374579"/>
    </source>
</evidence>
<evidence type="ECO:0008006" key="10">
    <source>
        <dbReference type="Google" id="ProtNLM"/>
    </source>
</evidence>
<gene>
    <name evidence="8" type="ORF">V1264_016972</name>
</gene>
<dbReference type="EMBL" id="JBAMIC010000007">
    <property type="protein sequence ID" value="KAK7105613.1"/>
    <property type="molecule type" value="Genomic_DNA"/>
</dbReference>
<evidence type="ECO:0000256" key="6">
    <source>
        <dbReference type="SAM" id="MobiDB-lite"/>
    </source>
</evidence>
<keyword evidence="9" id="KW-1185">Reference proteome</keyword>
<name>A0AAN9BI60_9CAEN</name>
<keyword evidence="4 7" id="KW-1133">Transmembrane helix</keyword>
<dbReference type="Proteomes" id="UP001374579">
    <property type="component" value="Unassembled WGS sequence"/>
</dbReference>
<dbReference type="PANTHER" id="PTHR14948">
    <property type="entry name" value="NG5"/>
    <property type="match status" value="1"/>
</dbReference>
<accession>A0AAN9BI60</accession>
<evidence type="ECO:0000256" key="7">
    <source>
        <dbReference type="SAM" id="Phobius"/>
    </source>
</evidence>
<sequence>MRRKTTTTKGLLTYESSVGQRGRPVNNGGYHNQGYNDPITIVPMTNTQPAPTRPIVMARSGEMPPQTHRSLICSTLNAICCFLWCGLMAIGISWQARLQVLDGKFAHARHSLTVAKILNCASLFLGLIFWGLLIWYFFMMIGVRR</sequence>
<dbReference type="AlphaFoldDB" id="A0AAN9BI60"/>
<keyword evidence="5 7" id="KW-0472">Membrane</keyword>
<dbReference type="Pfam" id="PF04505">
    <property type="entry name" value="CD225"/>
    <property type="match status" value="1"/>
</dbReference>
<feature type="transmembrane region" description="Helical" evidence="7">
    <location>
        <begin position="114"/>
        <end position="138"/>
    </location>
</feature>
<evidence type="ECO:0000256" key="4">
    <source>
        <dbReference type="ARBA" id="ARBA00022989"/>
    </source>
</evidence>
<evidence type="ECO:0000256" key="5">
    <source>
        <dbReference type="ARBA" id="ARBA00023136"/>
    </source>
</evidence>
<evidence type="ECO:0000256" key="2">
    <source>
        <dbReference type="ARBA" id="ARBA00006843"/>
    </source>
</evidence>
<dbReference type="InterPro" id="IPR007593">
    <property type="entry name" value="CD225/Dispanin_fam"/>
</dbReference>
<comment type="similarity">
    <text evidence="2">Belongs to the CD225/Dispanin family.</text>
</comment>
<organism evidence="8 9">
    <name type="scientific">Littorina saxatilis</name>
    <dbReference type="NCBI Taxonomy" id="31220"/>
    <lineage>
        <taxon>Eukaryota</taxon>
        <taxon>Metazoa</taxon>
        <taxon>Spiralia</taxon>
        <taxon>Lophotrochozoa</taxon>
        <taxon>Mollusca</taxon>
        <taxon>Gastropoda</taxon>
        <taxon>Caenogastropoda</taxon>
        <taxon>Littorinimorpha</taxon>
        <taxon>Littorinoidea</taxon>
        <taxon>Littorinidae</taxon>
        <taxon>Littorina</taxon>
    </lineage>
</organism>
<proteinExistence type="inferred from homology"/>